<dbReference type="Proteomes" id="UP001458880">
    <property type="component" value="Unassembled WGS sequence"/>
</dbReference>
<evidence type="ECO:0000259" key="8">
    <source>
        <dbReference type="Pfam" id="PF04130"/>
    </source>
</evidence>
<dbReference type="AlphaFoldDB" id="A0AAW1K517"/>
<organism evidence="10 11">
    <name type="scientific">Popillia japonica</name>
    <name type="common">Japanese beetle</name>
    <dbReference type="NCBI Taxonomy" id="7064"/>
    <lineage>
        <taxon>Eukaryota</taxon>
        <taxon>Metazoa</taxon>
        <taxon>Ecdysozoa</taxon>
        <taxon>Arthropoda</taxon>
        <taxon>Hexapoda</taxon>
        <taxon>Insecta</taxon>
        <taxon>Pterygota</taxon>
        <taxon>Neoptera</taxon>
        <taxon>Endopterygota</taxon>
        <taxon>Coleoptera</taxon>
        <taxon>Polyphaga</taxon>
        <taxon>Scarabaeiformia</taxon>
        <taxon>Scarabaeidae</taxon>
        <taxon>Rutelinae</taxon>
        <taxon>Popillia</taxon>
    </lineage>
</organism>
<comment type="similarity">
    <text evidence="2 6">Belongs to the TUBGCP family.</text>
</comment>
<dbReference type="GO" id="GO:0000278">
    <property type="term" value="P:mitotic cell cycle"/>
    <property type="evidence" value="ECO:0007669"/>
    <property type="project" value="TreeGrafter"/>
</dbReference>
<dbReference type="EMBL" id="JASPKY010000255">
    <property type="protein sequence ID" value="KAK9712896.1"/>
    <property type="molecule type" value="Genomic_DNA"/>
</dbReference>
<evidence type="ECO:0000256" key="6">
    <source>
        <dbReference type="RuleBase" id="RU363050"/>
    </source>
</evidence>
<sequence length="728" mass="86054">MIHEALFALWNYPDDLFKTVTEEEWLNSVELQEFLHPGEKKLLGKILTLALSYHKIERFRKMVNNQYTILYQVAATNSEQDNQLVIQDNIKPGLYVKAFCDGLDNVLQSYKDAIVEIENTFLRNPSLTLAYILGEIQKFDTLLEVLSKMIRMIETENIHGVLLMSRLYLYTNCGIPLVVDAANRIIKCVNTIFYRHLCNWIIYGELVDVHNEFFICDGHCPDENFLYQEQLAEGVTFNKTEAAWTFRKMKSFPCPIRKFYINTDLLPSMIGRETAETILFLGRIVWIVRNDNTDLLPSMIGRETAETILFLGRIVWIVRNDPKKTEDVSYQLKYKRDIWDGKDVEYYQKIQRLENYPFNLANFDKTIEECRLRITQYLWTIMVNEAKILKHLQNVRDYYALGRGELFQQFILTAGNHLKETPNNYMLKNLNLIFTETATKMYGENDKSYQKFELALTKSSEANTNPWTSLKLNFDIVWPLHIIFHPKAIELYNKLFQFLLTITRTQIEFPKAIELYNKLFQFLLTITRTQIELNKLWQLHMSYKNKIDRRVWTLRHSLVYLVNNLQYYLQVDVIEAEFSVLKEAVKNANEFEDIIRLHSKFLSKLLSKTFVMCVDETTHHDHNHSLYQVPSLNFNTKNTIYNIILLLLEVCNKFCLIATTWNAELNELEVQELDKLEKRADNLTEMLLRILYNIHQKVSGPDLLQLLYRLDFNRWYSKNKPDFNLSSV</sequence>
<feature type="domain" description="Gamma tubulin complex component protein N-terminal" evidence="9">
    <location>
        <begin position="2"/>
        <end position="291"/>
    </location>
</feature>
<name>A0AAW1K517_POPJA</name>
<dbReference type="PANTHER" id="PTHR19302">
    <property type="entry name" value="GAMMA TUBULIN COMPLEX PROTEIN"/>
    <property type="match status" value="1"/>
</dbReference>
<keyword evidence="11" id="KW-1185">Reference proteome</keyword>
<evidence type="ECO:0000256" key="4">
    <source>
        <dbReference type="ARBA" id="ARBA00022701"/>
    </source>
</evidence>
<keyword evidence="4 6" id="KW-0493">Microtubule</keyword>
<dbReference type="GO" id="GO:0043015">
    <property type="term" value="F:gamma-tubulin binding"/>
    <property type="evidence" value="ECO:0007669"/>
    <property type="project" value="InterPro"/>
</dbReference>
<dbReference type="GO" id="GO:0007020">
    <property type="term" value="P:microtubule nucleation"/>
    <property type="evidence" value="ECO:0007669"/>
    <property type="project" value="InterPro"/>
</dbReference>
<evidence type="ECO:0000313" key="10">
    <source>
        <dbReference type="EMBL" id="KAK9712896.1"/>
    </source>
</evidence>
<keyword evidence="5 6" id="KW-0206">Cytoskeleton</keyword>
<evidence type="ECO:0000256" key="5">
    <source>
        <dbReference type="ARBA" id="ARBA00023212"/>
    </source>
</evidence>
<dbReference type="GO" id="GO:0031122">
    <property type="term" value="P:cytoplasmic microtubule organization"/>
    <property type="evidence" value="ECO:0007669"/>
    <property type="project" value="TreeGrafter"/>
</dbReference>
<evidence type="ECO:0000256" key="2">
    <source>
        <dbReference type="ARBA" id="ARBA00010337"/>
    </source>
</evidence>
<dbReference type="GO" id="GO:0000922">
    <property type="term" value="C:spindle pole"/>
    <property type="evidence" value="ECO:0007669"/>
    <property type="project" value="InterPro"/>
</dbReference>
<keyword evidence="7" id="KW-0175">Coiled coil</keyword>
<dbReference type="GO" id="GO:0000930">
    <property type="term" value="C:gamma-tubulin complex"/>
    <property type="evidence" value="ECO:0007669"/>
    <property type="project" value="TreeGrafter"/>
</dbReference>
<dbReference type="GO" id="GO:0005874">
    <property type="term" value="C:microtubule"/>
    <property type="evidence" value="ECO:0007669"/>
    <property type="project" value="UniProtKB-KW"/>
</dbReference>
<evidence type="ECO:0000256" key="3">
    <source>
        <dbReference type="ARBA" id="ARBA00022490"/>
    </source>
</evidence>
<dbReference type="InterPro" id="IPR007259">
    <property type="entry name" value="GCP"/>
</dbReference>
<comment type="subcellular location">
    <subcellularLocation>
        <location evidence="1 6">Cytoplasm</location>
        <location evidence="1 6">Cytoskeleton</location>
        <location evidence="1 6">Microtubule organizing center</location>
    </subcellularLocation>
</comment>
<dbReference type="GO" id="GO:0051225">
    <property type="term" value="P:spindle assembly"/>
    <property type="evidence" value="ECO:0007669"/>
    <property type="project" value="TreeGrafter"/>
</dbReference>
<gene>
    <name evidence="10" type="ORF">QE152_g24630</name>
</gene>
<proteinExistence type="inferred from homology"/>
<protein>
    <recommendedName>
        <fullName evidence="6">Gamma-tubulin complex component</fullName>
    </recommendedName>
</protein>
<dbReference type="InterPro" id="IPR042241">
    <property type="entry name" value="GCP_C_sf"/>
</dbReference>
<dbReference type="InterPro" id="IPR040457">
    <property type="entry name" value="GCP_C"/>
</dbReference>
<evidence type="ECO:0000256" key="7">
    <source>
        <dbReference type="SAM" id="Coils"/>
    </source>
</evidence>
<accession>A0AAW1K517</accession>
<dbReference type="InterPro" id="IPR041470">
    <property type="entry name" value="GCP_N"/>
</dbReference>
<evidence type="ECO:0000256" key="1">
    <source>
        <dbReference type="ARBA" id="ARBA00004267"/>
    </source>
</evidence>
<dbReference type="Pfam" id="PF17681">
    <property type="entry name" value="GCP_N_terminal"/>
    <property type="match status" value="1"/>
</dbReference>
<feature type="domain" description="Gamma tubulin complex component C-terminal" evidence="8">
    <location>
        <begin position="510"/>
        <end position="716"/>
    </location>
</feature>
<dbReference type="GO" id="GO:0051011">
    <property type="term" value="F:microtubule minus-end binding"/>
    <property type="evidence" value="ECO:0007669"/>
    <property type="project" value="TreeGrafter"/>
</dbReference>
<comment type="caution">
    <text evidence="10">The sequence shown here is derived from an EMBL/GenBank/DDBJ whole genome shotgun (WGS) entry which is preliminary data.</text>
</comment>
<reference evidence="10 11" key="1">
    <citation type="journal article" date="2024" name="BMC Genomics">
        <title>De novo assembly and annotation of Popillia japonica's genome with initial clues to its potential as an invasive pest.</title>
        <authorList>
            <person name="Cucini C."/>
            <person name="Boschi S."/>
            <person name="Funari R."/>
            <person name="Cardaioli E."/>
            <person name="Iannotti N."/>
            <person name="Marturano G."/>
            <person name="Paoli F."/>
            <person name="Bruttini M."/>
            <person name="Carapelli A."/>
            <person name="Frati F."/>
            <person name="Nardi F."/>
        </authorList>
    </citation>
    <scope>NUCLEOTIDE SEQUENCE [LARGE SCALE GENOMIC DNA]</scope>
    <source>
        <strain evidence="10">DMR45628</strain>
    </source>
</reference>
<dbReference type="Pfam" id="PF04130">
    <property type="entry name" value="GCP_C_terminal"/>
    <property type="match status" value="2"/>
</dbReference>
<dbReference type="PANTHER" id="PTHR19302:SF27">
    <property type="entry name" value="GAMMA-TUBULIN COMPLEX COMPONENT 4"/>
    <property type="match status" value="1"/>
</dbReference>
<feature type="domain" description="Gamma tubulin complex component C-terminal" evidence="8">
    <location>
        <begin position="389"/>
        <end position="506"/>
    </location>
</feature>
<keyword evidence="3 6" id="KW-0963">Cytoplasm</keyword>
<evidence type="ECO:0000259" key="9">
    <source>
        <dbReference type="Pfam" id="PF17681"/>
    </source>
</evidence>
<dbReference type="GO" id="GO:0051321">
    <property type="term" value="P:meiotic cell cycle"/>
    <property type="evidence" value="ECO:0007669"/>
    <property type="project" value="TreeGrafter"/>
</dbReference>
<dbReference type="Gene3D" id="1.20.120.1900">
    <property type="entry name" value="Gamma-tubulin complex, C-terminal domain"/>
    <property type="match status" value="2"/>
</dbReference>
<evidence type="ECO:0000313" key="11">
    <source>
        <dbReference type="Proteomes" id="UP001458880"/>
    </source>
</evidence>
<feature type="coiled-coil region" evidence="7">
    <location>
        <begin position="666"/>
        <end position="693"/>
    </location>
</feature>